<gene>
    <name evidence="3" type="ORF">EV421DRAFT_1910428</name>
</gene>
<feature type="signal peptide" evidence="1">
    <location>
        <begin position="1"/>
        <end position="20"/>
    </location>
</feature>
<dbReference type="Proteomes" id="UP001175226">
    <property type="component" value="Unassembled WGS sequence"/>
</dbReference>
<evidence type="ECO:0000256" key="1">
    <source>
        <dbReference type="SAM" id="SignalP"/>
    </source>
</evidence>
<evidence type="ECO:0000313" key="3">
    <source>
        <dbReference type="EMBL" id="KAK0432996.1"/>
    </source>
</evidence>
<keyword evidence="1" id="KW-0732">Signal</keyword>
<feature type="chain" id="PRO_5041300812" description="DUF5648 domain-containing protein" evidence="1">
    <location>
        <begin position="21"/>
        <end position="171"/>
    </location>
</feature>
<reference evidence="3" key="1">
    <citation type="submission" date="2023-06" db="EMBL/GenBank/DDBJ databases">
        <authorList>
            <consortium name="Lawrence Berkeley National Laboratory"/>
            <person name="Ahrendt S."/>
            <person name="Sahu N."/>
            <person name="Indic B."/>
            <person name="Wong-Bajracharya J."/>
            <person name="Merenyi Z."/>
            <person name="Ke H.-M."/>
            <person name="Monk M."/>
            <person name="Kocsube S."/>
            <person name="Drula E."/>
            <person name="Lipzen A."/>
            <person name="Balint B."/>
            <person name="Henrissat B."/>
            <person name="Andreopoulos B."/>
            <person name="Martin F.M."/>
            <person name="Harder C.B."/>
            <person name="Rigling D."/>
            <person name="Ford K.L."/>
            <person name="Foster G.D."/>
            <person name="Pangilinan J."/>
            <person name="Papanicolaou A."/>
            <person name="Barry K."/>
            <person name="LaButti K."/>
            <person name="Viragh M."/>
            <person name="Koriabine M."/>
            <person name="Yan M."/>
            <person name="Riley R."/>
            <person name="Champramary S."/>
            <person name="Plett K.L."/>
            <person name="Tsai I.J."/>
            <person name="Slot J."/>
            <person name="Sipos G."/>
            <person name="Plett J."/>
            <person name="Nagy L.G."/>
            <person name="Grigoriev I.V."/>
        </authorList>
    </citation>
    <scope>NUCLEOTIDE SEQUENCE</scope>
    <source>
        <strain evidence="3">FPL87.14</strain>
    </source>
</reference>
<dbReference type="AlphaFoldDB" id="A0AA39IYT2"/>
<dbReference type="Pfam" id="PF18885">
    <property type="entry name" value="DUF5648"/>
    <property type="match status" value="1"/>
</dbReference>
<sequence length="171" mass="18999">MKGLLLSCTIAFLSFGVVSATEDAYLPGQPVPFLQGYNAEYHDHFYTTNAQEMENAITLYKYNSEGDACRVFDFQAPGTVPLYHLLQPTVVDNFYTTDENERNSVQSSGYKYAGIAAYIYPSAVYGTVPFYRLYNPTVHDHYYTVNENGKKAAAQGGGYVDEGIAGYVFPV</sequence>
<organism evidence="3 4">
    <name type="scientific">Armillaria borealis</name>
    <dbReference type="NCBI Taxonomy" id="47425"/>
    <lineage>
        <taxon>Eukaryota</taxon>
        <taxon>Fungi</taxon>
        <taxon>Dikarya</taxon>
        <taxon>Basidiomycota</taxon>
        <taxon>Agaricomycotina</taxon>
        <taxon>Agaricomycetes</taxon>
        <taxon>Agaricomycetidae</taxon>
        <taxon>Agaricales</taxon>
        <taxon>Marasmiineae</taxon>
        <taxon>Physalacriaceae</taxon>
        <taxon>Armillaria</taxon>
    </lineage>
</organism>
<feature type="domain" description="DUF5648" evidence="2">
    <location>
        <begin position="33"/>
        <end position="168"/>
    </location>
</feature>
<comment type="caution">
    <text evidence="3">The sequence shown here is derived from an EMBL/GenBank/DDBJ whole genome shotgun (WGS) entry which is preliminary data.</text>
</comment>
<evidence type="ECO:0000313" key="4">
    <source>
        <dbReference type="Proteomes" id="UP001175226"/>
    </source>
</evidence>
<name>A0AA39IYT2_9AGAR</name>
<protein>
    <recommendedName>
        <fullName evidence="2">DUF5648 domain-containing protein</fullName>
    </recommendedName>
</protein>
<proteinExistence type="predicted"/>
<evidence type="ECO:0000259" key="2">
    <source>
        <dbReference type="Pfam" id="PF18885"/>
    </source>
</evidence>
<keyword evidence="4" id="KW-1185">Reference proteome</keyword>
<dbReference type="EMBL" id="JAUEPT010000086">
    <property type="protein sequence ID" value="KAK0432996.1"/>
    <property type="molecule type" value="Genomic_DNA"/>
</dbReference>
<dbReference type="InterPro" id="IPR043708">
    <property type="entry name" value="DUF5648"/>
</dbReference>
<accession>A0AA39IYT2</accession>